<evidence type="ECO:0000256" key="1">
    <source>
        <dbReference type="SAM" id="Phobius"/>
    </source>
</evidence>
<feature type="transmembrane region" description="Helical" evidence="1">
    <location>
        <begin position="115"/>
        <end position="135"/>
    </location>
</feature>
<feature type="transmembrane region" description="Helical" evidence="1">
    <location>
        <begin position="59"/>
        <end position="77"/>
    </location>
</feature>
<feature type="transmembrane region" description="Helical" evidence="1">
    <location>
        <begin position="342"/>
        <end position="360"/>
    </location>
</feature>
<dbReference type="EMBL" id="JADBEB010000001">
    <property type="protein sequence ID" value="MBE1492236.1"/>
    <property type="molecule type" value="Genomic_DNA"/>
</dbReference>
<keyword evidence="3" id="KW-1185">Reference proteome</keyword>
<feature type="transmembrane region" description="Helical" evidence="1">
    <location>
        <begin position="279"/>
        <end position="301"/>
    </location>
</feature>
<feature type="transmembrane region" description="Helical" evidence="1">
    <location>
        <begin position="89"/>
        <end position="109"/>
    </location>
</feature>
<comment type="caution">
    <text evidence="2">The sequence shown here is derived from an EMBL/GenBank/DDBJ whole genome shotgun (WGS) entry which is preliminary data.</text>
</comment>
<dbReference type="InterPro" id="IPR010640">
    <property type="entry name" value="Low_temperature_requirement_A"/>
</dbReference>
<dbReference type="Proteomes" id="UP000649753">
    <property type="component" value="Unassembled WGS sequence"/>
</dbReference>
<accession>A0A927MFS0</accession>
<organism evidence="2 3">
    <name type="scientific">Plantactinospora soyae</name>
    <dbReference type="NCBI Taxonomy" id="1544732"/>
    <lineage>
        <taxon>Bacteria</taxon>
        <taxon>Bacillati</taxon>
        <taxon>Actinomycetota</taxon>
        <taxon>Actinomycetes</taxon>
        <taxon>Micromonosporales</taxon>
        <taxon>Micromonosporaceae</taxon>
        <taxon>Plantactinospora</taxon>
    </lineage>
</organism>
<keyword evidence="1" id="KW-0472">Membrane</keyword>
<dbReference type="Pfam" id="PF06772">
    <property type="entry name" value="LtrA"/>
    <property type="match status" value="1"/>
</dbReference>
<sequence length="399" mass="43667">MVLGGGADLLRNEESSPRATFLELFLDLVYVFALTRVSQRLVQDFSELDGEVFGQALRAVLLLLTLWLLWAMTTLMTSRFDPERAMVQVIVVATMFGSMVMAVAVPRAFEQHGLMFALAYVLSQIGRPLVLGLTLRGDPRQRISVRLVFWGLCTAPLWIGGALATGDLRLLFWGLAIGADYLGHLLRWPTPRLGRAASLEWRFAGEHVAERYQQFFLIALGESILVTGFAFSGNEFTIARSAAFVIAFATTVLLWRLYFFQAGFALAEAFNSARDPTRFTWSATYTHLVIVAGVVTTAVGYELVVTRPLGHTDAAWVGVIVGGPVLFMAGRARFGYEVYARLLWSRLIGIVLLVVVAPALVFVPPLAAAGIVSAILLGIIVHDVARIRGREPAPASSPL</sequence>
<reference evidence="2" key="1">
    <citation type="submission" date="2020-10" db="EMBL/GenBank/DDBJ databases">
        <title>Sequencing the genomes of 1000 actinobacteria strains.</title>
        <authorList>
            <person name="Klenk H.-P."/>
        </authorList>
    </citation>
    <scope>NUCLEOTIDE SEQUENCE</scope>
    <source>
        <strain evidence="2">DSM 46832</strain>
    </source>
</reference>
<protein>
    <submittedName>
        <fullName evidence="2">Low temperature requirement protein LtrA</fullName>
    </submittedName>
</protein>
<dbReference type="PANTHER" id="PTHR36840">
    <property type="entry name" value="BLL5714 PROTEIN"/>
    <property type="match status" value="1"/>
</dbReference>
<feature type="transmembrane region" description="Helical" evidence="1">
    <location>
        <begin position="238"/>
        <end position="258"/>
    </location>
</feature>
<dbReference type="PANTHER" id="PTHR36840:SF1">
    <property type="entry name" value="BLL5714 PROTEIN"/>
    <property type="match status" value="1"/>
</dbReference>
<feature type="transmembrane region" description="Helical" evidence="1">
    <location>
        <begin position="313"/>
        <end position="330"/>
    </location>
</feature>
<keyword evidence="1" id="KW-0812">Transmembrane</keyword>
<evidence type="ECO:0000313" key="2">
    <source>
        <dbReference type="EMBL" id="MBE1492236.1"/>
    </source>
</evidence>
<dbReference type="AlphaFoldDB" id="A0A927MFS0"/>
<feature type="transmembrane region" description="Helical" evidence="1">
    <location>
        <begin position="366"/>
        <end position="385"/>
    </location>
</feature>
<proteinExistence type="predicted"/>
<dbReference type="RefSeq" id="WP_192771175.1">
    <property type="nucleotide sequence ID" value="NZ_JADBEB010000001.1"/>
</dbReference>
<name>A0A927MFS0_9ACTN</name>
<evidence type="ECO:0000313" key="3">
    <source>
        <dbReference type="Proteomes" id="UP000649753"/>
    </source>
</evidence>
<gene>
    <name evidence="2" type="ORF">H4W31_007874</name>
</gene>
<feature type="transmembrane region" description="Helical" evidence="1">
    <location>
        <begin position="147"/>
        <end position="164"/>
    </location>
</feature>
<keyword evidence="1" id="KW-1133">Transmembrane helix</keyword>